<evidence type="ECO:0000313" key="4">
    <source>
        <dbReference type="Proteomes" id="UP001229955"/>
    </source>
</evidence>
<dbReference type="RefSeq" id="WP_367887232.1">
    <property type="nucleotide sequence ID" value="NZ_CP130612.1"/>
</dbReference>
<feature type="domain" description="FRG" evidence="1">
    <location>
        <begin position="28"/>
        <end position="126"/>
    </location>
</feature>
<name>A0AA49Q464_9BACT</name>
<gene>
    <name evidence="2" type="ORF">Strain138_000788</name>
    <name evidence="3" type="ORF">Strain318_000788</name>
</gene>
<accession>A0AA49Q464</accession>
<dbReference type="EMBL" id="CP130612">
    <property type="protein sequence ID" value="WKW11533.1"/>
    <property type="molecule type" value="Genomic_DNA"/>
</dbReference>
<evidence type="ECO:0000313" key="2">
    <source>
        <dbReference type="EMBL" id="WKW11533.1"/>
    </source>
</evidence>
<dbReference type="SMART" id="SM00901">
    <property type="entry name" value="FRG"/>
    <property type="match status" value="1"/>
</dbReference>
<dbReference type="KEGG" id="pspc:Strain318_000788"/>
<evidence type="ECO:0000259" key="1">
    <source>
        <dbReference type="SMART" id="SM00901"/>
    </source>
</evidence>
<sequence>MSFYWADESVSSLAQFVALFEKGGRFASLANHWFRGEGKARKRGSLLPSISRAGSTVQREWGLYQRFRQNASAFLPHSSLSAWDWMFYMRHYGIDTRLLDWSESALVALYFAVEKPENDNRGGVVWCLDPVRLNELAGSGRQIHCAGLDVTLDSYTIESVKTSPDDVLFQPLAFIAPRSFPRLVAQQGVFTVTHRNPVALDAIRDDSLLARVRVPAGAKTRIRSALQLLGYSRLSLYPELQSLAVGGAR</sequence>
<dbReference type="EMBL" id="CP130613">
    <property type="protein sequence ID" value="WKW14443.1"/>
    <property type="molecule type" value="Genomic_DNA"/>
</dbReference>
<keyword evidence="4" id="KW-1185">Reference proteome</keyword>
<organism evidence="2">
    <name type="scientific">Pseudogemmatithrix spongiicola</name>
    <dbReference type="NCBI Taxonomy" id="3062599"/>
    <lineage>
        <taxon>Bacteria</taxon>
        <taxon>Pseudomonadati</taxon>
        <taxon>Gemmatimonadota</taxon>
        <taxon>Gemmatimonadia</taxon>
        <taxon>Gemmatimonadales</taxon>
        <taxon>Gemmatimonadaceae</taxon>
        <taxon>Pseudogemmatithrix</taxon>
    </lineage>
</organism>
<dbReference type="AlphaFoldDB" id="A0AA49Q464"/>
<proteinExistence type="predicted"/>
<dbReference type="Pfam" id="PF08867">
    <property type="entry name" value="FRG"/>
    <property type="match status" value="1"/>
</dbReference>
<reference evidence="2" key="1">
    <citation type="submission" date="2023-07" db="EMBL/GenBank/DDBJ databases">
        <authorList>
            <person name="Haufschild T."/>
            <person name="Kallscheuer N."/>
            <person name="Hammer J."/>
            <person name="Kohn T."/>
            <person name="Kabuu M."/>
            <person name="Jogler M."/>
            <person name="Wohfarth N."/>
            <person name="Heuer A."/>
            <person name="Rohde M."/>
            <person name="van Teeseling M.C.F."/>
            <person name="Jogler C."/>
        </authorList>
    </citation>
    <scope>NUCLEOTIDE SEQUENCE</scope>
    <source>
        <strain evidence="2">Strain 138</strain>
        <strain evidence="3">Strain 318</strain>
    </source>
</reference>
<dbReference type="InterPro" id="IPR014966">
    <property type="entry name" value="FRG-dom"/>
</dbReference>
<evidence type="ECO:0000313" key="3">
    <source>
        <dbReference type="EMBL" id="WKW14443.1"/>
    </source>
</evidence>
<dbReference type="Proteomes" id="UP001229955">
    <property type="component" value="Chromosome"/>
</dbReference>
<accession>A0AA49Q6G7</accession>
<protein>
    <submittedName>
        <fullName evidence="2">FRG domain-containing protein</fullName>
    </submittedName>
</protein>